<dbReference type="OrthoDB" id="479131at2"/>
<evidence type="ECO:0000313" key="3">
    <source>
        <dbReference type="EMBL" id="KIC93684.1"/>
    </source>
</evidence>
<dbReference type="Pfam" id="PF13581">
    <property type="entry name" value="HATPase_c_2"/>
    <property type="match status" value="1"/>
</dbReference>
<organism evidence="3 4">
    <name type="scientific">Flavihumibacter solisilvae</name>
    <dbReference type="NCBI Taxonomy" id="1349421"/>
    <lineage>
        <taxon>Bacteria</taxon>
        <taxon>Pseudomonadati</taxon>
        <taxon>Bacteroidota</taxon>
        <taxon>Chitinophagia</taxon>
        <taxon>Chitinophagales</taxon>
        <taxon>Chitinophagaceae</taxon>
        <taxon>Flavihumibacter</taxon>
    </lineage>
</organism>
<feature type="domain" description="PPM-type phosphatase" evidence="1">
    <location>
        <begin position="172"/>
        <end position="294"/>
    </location>
</feature>
<dbReference type="SUPFAM" id="SSF55874">
    <property type="entry name" value="ATPase domain of HSP90 chaperone/DNA topoisomerase II/histidine kinase"/>
    <property type="match status" value="1"/>
</dbReference>
<dbReference type="AlphaFoldDB" id="A0A0C1ITC1"/>
<evidence type="ECO:0000259" key="1">
    <source>
        <dbReference type="Pfam" id="PF07228"/>
    </source>
</evidence>
<evidence type="ECO:0000259" key="2">
    <source>
        <dbReference type="Pfam" id="PF13581"/>
    </source>
</evidence>
<dbReference type="InterPro" id="IPR001932">
    <property type="entry name" value="PPM-type_phosphatase-like_dom"/>
</dbReference>
<name>A0A0C1ITC1_9BACT</name>
<dbReference type="RefSeq" id="WP_039141632.1">
    <property type="nucleotide sequence ID" value="NZ_JSVC01000018.1"/>
</dbReference>
<dbReference type="PANTHER" id="PTHR35801:SF1">
    <property type="entry name" value="PHOSPHOSERINE PHOSPHATASE RSBX"/>
    <property type="match status" value="1"/>
</dbReference>
<reference evidence="3 4" key="1">
    <citation type="submission" date="2014-11" db="EMBL/GenBank/DDBJ databases">
        <title>Genome sequence of Flavihumibacter solisilvae 3-3.</title>
        <authorList>
            <person name="Zhou G."/>
            <person name="Li M."/>
            <person name="Wang G."/>
        </authorList>
    </citation>
    <scope>NUCLEOTIDE SEQUENCE [LARGE SCALE GENOMIC DNA]</scope>
    <source>
        <strain evidence="3 4">3-3</strain>
    </source>
</reference>
<evidence type="ECO:0000313" key="4">
    <source>
        <dbReference type="Proteomes" id="UP000031408"/>
    </source>
</evidence>
<dbReference type="STRING" id="1349421.OI18_16125"/>
<dbReference type="InterPro" id="IPR003594">
    <property type="entry name" value="HATPase_dom"/>
</dbReference>
<proteinExistence type="predicted"/>
<keyword evidence="3" id="KW-0808">Transferase</keyword>
<dbReference type="EMBL" id="JSVC01000018">
    <property type="protein sequence ID" value="KIC93684.1"/>
    <property type="molecule type" value="Genomic_DNA"/>
</dbReference>
<keyword evidence="3" id="KW-0418">Kinase</keyword>
<dbReference type="GO" id="GO:0004674">
    <property type="term" value="F:protein serine/threonine kinase activity"/>
    <property type="evidence" value="ECO:0007669"/>
    <property type="project" value="UniProtKB-KW"/>
</dbReference>
<feature type="domain" description="Histidine kinase/HSP90-like ATPase" evidence="2">
    <location>
        <begin position="16"/>
        <end position="130"/>
    </location>
</feature>
<comment type="caution">
    <text evidence="3">The sequence shown here is derived from an EMBL/GenBank/DDBJ whole genome shotgun (WGS) entry which is preliminary data.</text>
</comment>
<dbReference type="Gene3D" id="3.60.40.10">
    <property type="entry name" value="PPM-type phosphatase domain"/>
    <property type="match status" value="1"/>
</dbReference>
<dbReference type="SUPFAM" id="SSF81606">
    <property type="entry name" value="PP2C-like"/>
    <property type="match status" value="1"/>
</dbReference>
<dbReference type="Gene3D" id="3.30.565.10">
    <property type="entry name" value="Histidine kinase-like ATPase, C-terminal domain"/>
    <property type="match status" value="1"/>
</dbReference>
<dbReference type="CDD" id="cd16934">
    <property type="entry name" value="HATPase_RsbT-like"/>
    <property type="match status" value="1"/>
</dbReference>
<dbReference type="PANTHER" id="PTHR35801">
    <property type="entry name" value="PHOSPHOSERINE PHOSPHATASE RSBX"/>
    <property type="match status" value="1"/>
</dbReference>
<dbReference type="InterPro" id="IPR036457">
    <property type="entry name" value="PPM-type-like_dom_sf"/>
</dbReference>
<protein>
    <submittedName>
        <fullName evidence="3">Serine/threonine protein kinase</fullName>
    </submittedName>
</protein>
<gene>
    <name evidence="3" type="ORF">OI18_16125</name>
</gene>
<dbReference type="Pfam" id="PF07228">
    <property type="entry name" value="SpoIIE"/>
    <property type="match status" value="1"/>
</dbReference>
<sequence>MGNDTHIVLKAPDRSYLAILKKEIHNVCVSAGFSAKKISEIDIIVAELASNLVKHAGGGELLVKLVEENNIAGIEIISIDSGPGIADINRVMLDGVSSRQTLGIGLGSIKRLSDVFQLYSQKGWGTIVLARIFEKERPMSLKKTVTEIRSLVFPKTGEELSGDGFVYKVEKDKVKMFLGDGLGHGPEAAEAVRQAGNSFLDCNSCDPVEIIRSMNTAVKKTRGLVGTVVIFDMKSKSWKLCGVGNISTRITGPTISKNYIAYNGIIGMNLPRTLNVQEIEYEKGQLLLCCSDGLKSRWDLLRHNGILRYDLSVICACLVKDFARHTDDTSVAGCKITL</sequence>
<keyword evidence="3" id="KW-0723">Serine/threonine-protein kinase</keyword>
<accession>A0A0C1ITC1</accession>
<keyword evidence="4" id="KW-1185">Reference proteome</keyword>
<dbReference type="InterPro" id="IPR039248">
    <property type="entry name" value="Ptase_RsbX"/>
</dbReference>
<dbReference type="InterPro" id="IPR036890">
    <property type="entry name" value="HATPase_C_sf"/>
</dbReference>
<dbReference type="Proteomes" id="UP000031408">
    <property type="component" value="Unassembled WGS sequence"/>
</dbReference>